<reference evidence="3" key="1">
    <citation type="submission" date="2020-03" db="EMBL/GenBank/DDBJ databases">
        <title>The deep terrestrial virosphere.</title>
        <authorList>
            <person name="Holmfeldt K."/>
            <person name="Nilsson E."/>
            <person name="Simone D."/>
            <person name="Lopez-Fernandez M."/>
            <person name="Wu X."/>
            <person name="de Brujin I."/>
            <person name="Lundin D."/>
            <person name="Andersson A."/>
            <person name="Bertilsson S."/>
            <person name="Dopson M."/>
        </authorList>
    </citation>
    <scope>NUCLEOTIDE SEQUENCE</scope>
    <source>
        <strain evidence="3">MM415A02025</strain>
        <strain evidence="2">MM415B00647</strain>
    </source>
</reference>
<evidence type="ECO:0000256" key="1">
    <source>
        <dbReference type="SAM" id="MobiDB-lite"/>
    </source>
</evidence>
<dbReference type="EMBL" id="MT141491">
    <property type="protein sequence ID" value="QJA63132.1"/>
    <property type="molecule type" value="Genomic_DNA"/>
</dbReference>
<evidence type="ECO:0000313" key="2">
    <source>
        <dbReference type="EMBL" id="QJA63132.1"/>
    </source>
</evidence>
<accession>A0A6M3JWK6</accession>
<organism evidence="3">
    <name type="scientific">viral metagenome</name>
    <dbReference type="NCBI Taxonomy" id="1070528"/>
    <lineage>
        <taxon>unclassified sequences</taxon>
        <taxon>metagenomes</taxon>
        <taxon>organismal metagenomes</taxon>
    </lineage>
</organism>
<name>A0A6M3JWK6_9ZZZZ</name>
<gene>
    <name evidence="3" type="ORF">MM415A02025_0015</name>
    <name evidence="2" type="ORF">MM415B00647_0005</name>
</gene>
<feature type="region of interest" description="Disordered" evidence="1">
    <location>
        <begin position="1"/>
        <end position="27"/>
    </location>
</feature>
<dbReference type="AlphaFoldDB" id="A0A6M3JWK6"/>
<dbReference type="EMBL" id="MT142094">
    <property type="protein sequence ID" value="QJA74393.1"/>
    <property type="molecule type" value="Genomic_DNA"/>
</dbReference>
<sequence>MSKRRRNKEERDRKPNPYWNETDDDEHAMIEDDYGENSDADSICGRQKQEFDPYKFDDRVWKNPYRKYSIRRSLEEI</sequence>
<protein>
    <submittedName>
        <fullName evidence="3">Uncharacterized protein</fullName>
    </submittedName>
</protein>
<proteinExistence type="predicted"/>
<evidence type="ECO:0000313" key="3">
    <source>
        <dbReference type="EMBL" id="QJA74393.1"/>
    </source>
</evidence>